<proteinExistence type="predicted"/>
<dbReference type="PANTHER" id="PTHR33233">
    <property type="entry name" value="ENDONUCLEASE/EXONUCLEASE/PHOSPHATASE"/>
    <property type="match status" value="1"/>
</dbReference>
<gene>
    <name evidence="2" type="ORF">Cgig2_002913</name>
</gene>
<evidence type="ECO:0008006" key="4">
    <source>
        <dbReference type="Google" id="ProtNLM"/>
    </source>
</evidence>
<dbReference type="OrthoDB" id="1939300at2759"/>
<feature type="compositionally biased region" description="Basic residues" evidence="1">
    <location>
        <begin position="1"/>
        <end position="10"/>
    </location>
</feature>
<feature type="compositionally biased region" description="Polar residues" evidence="1">
    <location>
        <begin position="12"/>
        <end position="63"/>
    </location>
</feature>
<dbReference type="Proteomes" id="UP001153076">
    <property type="component" value="Unassembled WGS sequence"/>
</dbReference>
<organism evidence="2 3">
    <name type="scientific">Carnegiea gigantea</name>
    <dbReference type="NCBI Taxonomy" id="171969"/>
    <lineage>
        <taxon>Eukaryota</taxon>
        <taxon>Viridiplantae</taxon>
        <taxon>Streptophyta</taxon>
        <taxon>Embryophyta</taxon>
        <taxon>Tracheophyta</taxon>
        <taxon>Spermatophyta</taxon>
        <taxon>Magnoliopsida</taxon>
        <taxon>eudicotyledons</taxon>
        <taxon>Gunneridae</taxon>
        <taxon>Pentapetalae</taxon>
        <taxon>Caryophyllales</taxon>
        <taxon>Cactineae</taxon>
        <taxon>Cactaceae</taxon>
        <taxon>Cactoideae</taxon>
        <taxon>Echinocereeae</taxon>
        <taxon>Carnegiea</taxon>
    </lineage>
</organism>
<dbReference type="AlphaFoldDB" id="A0A9Q1GQ80"/>
<comment type="caution">
    <text evidence="2">The sequence shown here is derived from an EMBL/GenBank/DDBJ whole genome shotgun (WGS) entry which is preliminary data.</text>
</comment>
<name>A0A9Q1GQ80_9CARY</name>
<evidence type="ECO:0000313" key="3">
    <source>
        <dbReference type="Proteomes" id="UP001153076"/>
    </source>
</evidence>
<sequence length="187" mass="21123">MARGGRRGRPRTISTGSSAKETSENANPTSPSITAQAQVADSSPTEVDSSPNAKPSQTPKDSTFRNQVLQSTSYASMLDHNEGNNLEFIPADMINGVACAQVESEDALIKRIWAQFEIDQMLQVRRDLFLVRFLHLQDKLTVEKRGFYFFDNKPFVVKGWNADLEMKTENLKSLPLWIRLLNLELKY</sequence>
<dbReference type="PANTHER" id="PTHR33233:SF14">
    <property type="entry name" value="ENDONUCLEASE_EXONUCLEASE_PHOSPHATASE"/>
    <property type="match status" value="1"/>
</dbReference>
<keyword evidence="3" id="KW-1185">Reference proteome</keyword>
<protein>
    <recommendedName>
        <fullName evidence="4">DUF4283 domain-containing protein</fullName>
    </recommendedName>
</protein>
<accession>A0A9Q1GQ80</accession>
<evidence type="ECO:0000313" key="2">
    <source>
        <dbReference type="EMBL" id="KAJ8423584.1"/>
    </source>
</evidence>
<dbReference type="EMBL" id="JAKOGI010001936">
    <property type="protein sequence ID" value="KAJ8423584.1"/>
    <property type="molecule type" value="Genomic_DNA"/>
</dbReference>
<feature type="region of interest" description="Disordered" evidence="1">
    <location>
        <begin position="1"/>
        <end position="63"/>
    </location>
</feature>
<reference evidence="2" key="1">
    <citation type="submission" date="2022-04" db="EMBL/GenBank/DDBJ databases">
        <title>Carnegiea gigantea Genome sequencing and assembly v2.</title>
        <authorList>
            <person name="Copetti D."/>
            <person name="Sanderson M.J."/>
            <person name="Burquez A."/>
            <person name="Wojciechowski M.F."/>
        </authorList>
    </citation>
    <scope>NUCLEOTIDE SEQUENCE</scope>
    <source>
        <strain evidence="2">SGP5-SGP5p</strain>
        <tissue evidence="2">Aerial part</tissue>
    </source>
</reference>
<evidence type="ECO:0000256" key="1">
    <source>
        <dbReference type="SAM" id="MobiDB-lite"/>
    </source>
</evidence>